<protein>
    <submittedName>
        <fullName evidence="10">Dipeptide chemoreceptor protein</fullName>
    </submittedName>
</protein>
<evidence type="ECO:0000259" key="9">
    <source>
        <dbReference type="PROSITE" id="PS50885"/>
    </source>
</evidence>
<dbReference type="PANTHER" id="PTHR43531">
    <property type="entry name" value="PROTEIN ICFG"/>
    <property type="match status" value="1"/>
</dbReference>
<organism evidence="10 11">
    <name type="scientific">Enterobacter agglomerans</name>
    <name type="common">Erwinia herbicola</name>
    <name type="synonym">Pantoea agglomerans</name>
    <dbReference type="NCBI Taxonomy" id="549"/>
    <lineage>
        <taxon>Bacteria</taxon>
        <taxon>Pseudomonadati</taxon>
        <taxon>Pseudomonadota</taxon>
        <taxon>Gammaproteobacteria</taxon>
        <taxon>Enterobacterales</taxon>
        <taxon>Erwiniaceae</taxon>
        <taxon>Pantoea</taxon>
        <taxon>Pantoea agglomerans group</taxon>
    </lineage>
</organism>
<evidence type="ECO:0000256" key="6">
    <source>
        <dbReference type="SAM" id="MobiDB-lite"/>
    </source>
</evidence>
<dbReference type="Pfam" id="PF00015">
    <property type="entry name" value="MCPsignal"/>
    <property type="match status" value="1"/>
</dbReference>
<evidence type="ECO:0000259" key="8">
    <source>
        <dbReference type="PROSITE" id="PS50111"/>
    </source>
</evidence>
<keyword evidence="7" id="KW-0812">Transmembrane</keyword>
<feature type="domain" description="HAMP" evidence="9">
    <location>
        <begin position="229"/>
        <end position="265"/>
    </location>
</feature>
<dbReference type="CDD" id="cd19411">
    <property type="entry name" value="MCP2201-like_sensor"/>
    <property type="match status" value="1"/>
</dbReference>
<evidence type="ECO:0000313" key="10">
    <source>
        <dbReference type="EMBL" id="SUB16208.1"/>
    </source>
</evidence>
<evidence type="ECO:0000313" key="11">
    <source>
        <dbReference type="Proteomes" id="UP000254640"/>
    </source>
</evidence>
<keyword evidence="2" id="KW-0145">Chemotaxis</keyword>
<dbReference type="InterPro" id="IPR004089">
    <property type="entry name" value="MCPsignal_dom"/>
</dbReference>
<dbReference type="InterPro" id="IPR004090">
    <property type="entry name" value="Chemotax_Me-accpt_rcpt"/>
</dbReference>
<dbReference type="PROSITE" id="PS50111">
    <property type="entry name" value="CHEMOTAXIS_TRANSDUC_2"/>
    <property type="match status" value="1"/>
</dbReference>
<dbReference type="CDD" id="cd11386">
    <property type="entry name" value="MCP_signal"/>
    <property type="match status" value="1"/>
</dbReference>
<comment type="similarity">
    <text evidence="4">Belongs to the methyl-accepting chemotaxis (MCP) protein family.</text>
</comment>
<evidence type="ECO:0000256" key="3">
    <source>
        <dbReference type="ARBA" id="ARBA00023224"/>
    </source>
</evidence>
<feature type="domain" description="Methyl-accepting transducer" evidence="8">
    <location>
        <begin position="270"/>
        <end position="499"/>
    </location>
</feature>
<feature type="compositionally biased region" description="Basic and acidic residues" evidence="6">
    <location>
        <begin position="335"/>
        <end position="345"/>
    </location>
</feature>
<dbReference type="InterPro" id="IPR004091">
    <property type="entry name" value="Chemotax_Me-accpt_rcpt_Me-site"/>
</dbReference>
<reference evidence="10 11" key="1">
    <citation type="submission" date="2018-06" db="EMBL/GenBank/DDBJ databases">
        <authorList>
            <consortium name="Pathogen Informatics"/>
            <person name="Doyle S."/>
        </authorList>
    </citation>
    <scope>NUCLEOTIDE SEQUENCE [LARGE SCALE GENOMIC DNA]</scope>
    <source>
        <strain evidence="10 11">NCTC9381</strain>
    </source>
</reference>
<keyword evidence="7" id="KW-0472">Membrane</keyword>
<evidence type="ECO:0000256" key="5">
    <source>
        <dbReference type="PROSITE-ProRule" id="PRU00284"/>
    </source>
</evidence>
<dbReference type="FunFam" id="1.10.287.950:FF:000001">
    <property type="entry name" value="Methyl-accepting chemotaxis sensory transducer"/>
    <property type="match status" value="1"/>
</dbReference>
<keyword evidence="11" id="KW-1185">Reference proteome</keyword>
<dbReference type="GeneID" id="66825482"/>
<keyword evidence="10" id="KW-0675">Receptor</keyword>
<dbReference type="GO" id="GO:0005886">
    <property type="term" value="C:plasma membrane"/>
    <property type="evidence" value="ECO:0007669"/>
    <property type="project" value="TreeGrafter"/>
</dbReference>
<dbReference type="Pfam" id="PF12729">
    <property type="entry name" value="4HB_MCP_1"/>
    <property type="match status" value="1"/>
</dbReference>
<dbReference type="Proteomes" id="UP000254640">
    <property type="component" value="Unassembled WGS sequence"/>
</dbReference>
<dbReference type="GO" id="GO:0007165">
    <property type="term" value="P:signal transduction"/>
    <property type="evidence" value="ECO:0007669"/>
    <property type="project" value="UniProtKB-KW"/>
</dbReference>
<dbReference type="InterPro" id="IPR024478">
    <property type="entry name" value="HlyB_4HB_MCP"/>
</dbReference>
<dbReference type="PANTHER" id="PTHR43531:SF5">
    <property type="entry name" value="METHYL-ACCEPTING CHEMOTAXIS PROTEIN III"/>
    <property type="match status" value="1"/>
</dbReference>
<dbReference type="SUPFAM" id="SSF58104">
    <property type="entry name" value="Methyl-accepting chemotaxis protein (MCP) signaling domain"/>
    <property type="match status" value="1"/>
</dbReference>
<evidence type="ECO:0000256" key="2">
    <source>
        <dbReference type="ARBA" id="ARBA00022500"/>
    </source>
</evidence>
<dbReference type="InterPro" id="IPR003660">
    <property type="entry name" value="HAMP_dom"/>
</dbReference>
<keyword evidence="3 5" id="KW-0807">Transducer</keyword>
<proteinExistence type="inferred from homology"/>
<evidence type="ECO:0000256" key="1">
    <source>
        <dbReference type="ARBA" id="ARBA00004370"/>
    </source>
</evidence>
<feature type="transmembrane region" description="Helical" evidence="7">
    <location>
        <begin position="186"/>
        <end position="209"/>
    </location>
</feature>
<gene>
    <name evidence="10" type="primary">tap_2</name>
    <name evidence="10" type="ORF">NCTC9381_02110</name>
</gene>
<dbReference type="InterPro" id="IPR051310">
    <property type="entry name" value="MCP_chemotaxis"/>
</dbReference>
<dbReference type="EMBL" id="UGSO01000001">
    <property type="protein sequence ID" value="SUB16208.1"/>
    <property type="molecule type" value="Genomic_DNA"/>
</dbReference>
<sequence length="514" mass="55102">MKISTRLGSGFGTLIIFFSICIVVAIHSLYQAKSTLESVVQGDMKKTKLINELTLAQRDMAITVRNLSLFSDQALIQEQSARLVKLKAKFAASRDQLNTMISQSGDTEEYKAFAKISDSEKNALDAFSNTVPLALAKNSDITVKYLLEKVRPAQVPLLEGLTRMTEILAKQSDDSVNQNARNTERAYIILVTLLVAAILFGTGTSIYLIRKLMSELGDEPSTARKLAYAITNGDLTTPVNLKKNDTLSLMASLNSMQVRLRDIVSEIKSGSSSVALSANEISEGNNELASRTEQQAAALQETAASMEQLTATVQNNSRTARDTANSARDTASIAKRGETDVKRMSDTMSDISKSASKVRDITAVIESIAFQTNILALNAAVEAARAGETGRGFAVVASEVRTLAQRSATAAKDIKALIEQAVGQVECGVTVASDTGLSILKVVHLVDELAESMDAIALSSAEQMQGISQVSIAVSQMDGVTQNNSALVEESSSASQSLSEQAQSLRLIVETFKV</sequence>
<evidence type="ECO:0000256" key="4">
    <source>
        <dbReference type="ARBA" id="ARBA00029447"/>
    </source>
</evidence>
<dbReference type="STRING" id="549.BEE12_19090"/>
<comment type="subcellular location">
    <subcellularLocation>
        <location evidence="1">Membrane</location>
    </subcellularLocation>
</comment>
<dbReference type="GO" id="GO:0004888">
    <property type="term" value="F:transmembrane signaling receptor activity"/>
    <property type="evidence" value="ECO:0007669"/>
    <property type="project" value="InterPro"/>
</dbReference>
<keyword evidence="7" id="KW-1133">Transmembrane helix</keyword>
<dbReference type="RefSeq" id="WP_033769371.1">
    <property type="nucleotide sequence ID" value="NZ_CP077366.1"/>
</dbReference>
<feature type="compositionally biased region" description="Polar residues" evidence="6">
    <location>
        <begin position="314"/>
        <end position="329"/>
    </location>
</feature>
<name>A0A379AF47_ENTAG</name>
<feature type="transmembrane region" description="Helical" evidence="7">
    <location>
        <begin position="7"/>
        <end position="30"/>
    </location>
</feature>
<accession>A0A379AF47</accession>
<dbReference type="AlphaFoldDB" id="A0A379AF47"/>
<dbReference type="SMART" id="SM00283">
    <property type="entry name" value="MA"/>
    <property type="match status" value="1"/>
</dbReference>
<dbReference type="Gene3D" id="1.10.287.950">
    <property type="entry name" value="Methyl-accepting chemotaxis protein"/>
    <property type="match status" value="1"/>
</dbReference>
<dbReference type="PROSITE" id="PS50885">
    <property type="entry name" value="HAMP"/>
    <property type="match status" value="1"/>
</dbReference>
<dbReference type="PRINTS" id="PR00260">
    <property type="entry name" value="CHEMTRNSDUCR"/>
</dbReference>
<dbReference type="InterPro" id="IPR047347">
    <property type="entry name" value="YvaQ-like_sensor"/>
</dbReference>
<dbReference type="GO" id="GO:0006935">
    <property type="term" value="P:chemotaxis"/>
    <property type="evidence" value="ECO:0007669"/>
    <property type="project" value="UniProtKB-KW"/>
</dbReference>
<evidence type="ECO:0000256" key="7">
    <source>
        <dbReference type="SAM" id="Phobius"/>
    </source>
</evidence>
<dbReference type="PROSITE" id="PS00538">
    <property type="entry name" value="CHEMOTAXIS_TRANSDUC_1"/>
    <property type="match status" value="1"/>
</dbReference>
<feature type="region of interest" description="Disordered" evidence="6">
    <location>
        <begin position="314"/>
        <end position="345"/>
    </location>
</feature>